<sequence>MNCLSRSSLFTLGFTS</sequence>
<accession>A0A0A9A1V1</accession>
<protein>
    <submittedName>
        <fullName evidence="1">Uncharacterized protein</fullName>
    </submittedName>
</protein>
<name>A0A0A9A1V1_ARUDO</name>
<reference evidence="1" key="1">
    <citation type="submission" date="2014-09" db="EMBL/GenBank/DDBJ databases">
        <authorList>
            <person name="Magalhaes I.L.F."/>
            <person name="Oliveira U."/>
            <person name="Santos F.R."/>
            <person name="Vidigal T.H.D.A."/>
            <person name="Brescovit A.D."/>
            <person name="Santos A.J."/>
        </authorList>
    </citation>
    <scope>NUCLEOTIDE SEQUENCE</scope>
    <source>
        <tissue evidence="1">Shoot tissue taken approximately 20 cm above the soil surface</tissue>
    </source>
</reference>
<evidence type="ECO:0000313" key="1">
    <source>
        <dbReference type="EMBL" id="JAD45061.1"/>
    </source>
</evidence>
<proteinExistence type="predicted"/>
<dbReference type="EMBL" id="GBRH01252834">
    <property type="protein sequence ID" value="JAD45061.1"/>
    <property type="molecule type" value="Transcribed_RNA"/>
</dbReference>
<dbReference type="AlphaFoldDB" id="A0A0A9A1V1"/>
<reference evidence="1" key="2">
    <citation type="journal article" date="2015" name="Data Brief">
        <title>Shoot transcriptome of the giant reed, Arundo donax.</title>
        <authorList>
            <person name="Barrero R.A."/>
            <person name="Guerrero F.D."/>
            <person name="Moolhuijzen P."/>
            <person name="Goolsby J.A."/>
            <person name="Tidwell J."/>
            <person name="Bellgard S.E."/>
            <person name="Bellgard M.I."/>
        </authorList>
    </citation>
    <scope>NUCLEOTIDE SEQUENCE</scope>
    <source>
        <tissue evidence="1">Shoot tissue taken approximately 20 cm above the soil surface</tissue>
    </source>
</reference>
<organism evidence="1">
    <name type="scientific">Arundo donax</name>
    <name type="common">Giant reed</name>
    <name type="synonym">Donax arundinaceus</name>
    <dbReference type="NCBI Taxonomy" id="35708"/>
    <lineage>
        <taxon>Eukaryota</taxon>
        <taxon>Viridiplantae</taxon>
        <taxon>Streptophyta</taxon>
        <taxon>Embryophyta</taxon>
        <taxon>Tracheophyta</taxon>
        <taxon>Spermatophyta</taxon>
        <taxon>Magnoliopsida</taxon>
        <taxon>Liliopsida</taxon>
        <taxon>Poales</taxon>
        <taxon>Poaceae</taxon>
        <taxon>PACMAD clade</taxon>
        <taxon>Arundinoideae</taxon>
        <taxon>Arundineae</taxon>
        <taxon>Arundo</taxon>
    </lineage>
</organism>